<accession>A0AAV4DJ89</accession>
<comment type="caution">
    <text evidence="2">The sequence shown here is derived from an EMBL/GenBank/DDBJ whole genome shotgun (WGS) entry which is preliminary data.</text>
</comment>
<keyword evidence="1" id="KW-0732">Signal</keyword>
<evidence type="ECO:0000313" key="3">
    <source>
        <dbReference type="Proteomes" id="UP000735302"/>
    </source>
</evidence>
<evidence type="ECO:0000256" key="1">
    <source>
        <dbReference type="SAM" id="SignalP"/>
    </source>
</evidence>
<gene>
    <name evidence="2" type="ORF">PoB_007042600</name>
</gene>
<evidence type="ECO:0000313" key="2">
    <source>
        <dbReference type="EMBL" id="GFO43921.1"/>
    </source>
</evidence>
<keyword evidence="3" id="KW-1185">Reference proteome</keyword>
<dbReference type="EMBL" id="BLXT01007928">
    <property type="protein sequence ID" value="GFO43921.1"/>
    <property type="molecule type" value="Genomic_DNA"/>
</dbReference>
<reference evidence="2 3" key="1">
    <citation type="journal article" date="2021" name="Elife">
        <title>Chloroplast acquisition without the gene transfer in kleptoplastic sea slugs, Plakobranchus ocellatus.</title>
        <authorList>
            <person name="Maeda T."/>
            <person name="Takahashi S."/>
            <person name="Yoshida T."/>
            <person name="Shimamura S."/>
            <person name="Takaki Y."/>
            <person name="Nagai Y."/>
            <person name="Toyoda A."/>
            <person name="Suzuki Y."/>
            <person name="Arimoto A."/>
            <person name="Ishii H."/>
            <person name="Satoh N."/>
            <person name="Nishiyama T."/>
            <person name="Hasebe M."/>
            <person name="Maruyama T."/>
            <person name="Minagawa J."/>
            <person name="Obokata J."/>
            <person name="Shigenobu S."/>
        </authorList>
    </citation>
    <scope>NUCLEOTIDE SEQUENCE [LARGE SCALE GENOMIC DNA]</scope>
</reference>
<proteinExistence type="predicted"/>
<organism evidence="2 3">
    <name type="scientific">Plakobranchus ocellatus</name>
    <dbReference type="NCBI Taxonomy" id="259542"/>
    <lineage>
        <taxon>Eukaryota</taxon>
        <taxon>Metazoa</taxon>
        <taxon>Spiralia</taxon>
        <taxon>Lophotrochozoa</taxon>
        <taxon>Mollusca</taxon>
        <taxon>Gastropoda</taxon>
        <taxon>Heterobranchia</taxon>
        <taxon>Euthyneura</taxon>
        <taxon>Panpulmonata</taxon>
        <taxon>Sacoglossa</taxon>
        <taxon>Placobranchoidea</taxon>
        <taxon>Plakobranchidae</taxon>
        <taxon>Plakobranchus</taxon>
    </lineage>
</organism>
<name>A0AAV4DJ89_9GAST</name>
<dbReference type="Gene3D" id="2.40.160.110">
    <property type="match status" value="1"/>
</dbReference>
<dbReference type="Proteomes" id="UP000735302">
    <property type="component" value="Unassembled WGS sequence"/>
</dbReference>
<feature type="signal peptide" evidence="1">
    <location>
        <begin position="1"/>
        <end position="27"/>
    </location>
</feature>
<dbReference type="AlphaFoldDB" id="A0AAV4DJ89"/>
<protein>
    <submittedName>
        <fullName evidence="2">Uncharacterized protein</fullName>
    </submittedName>
</protein>
<sequence>MQGLRSLVAAIGILCAVLFLLTANSEARLFKVRDKDKEVCGMMAVNYTITITARHGQSILGNISFTQDSSENYGMGDCRNYLSIHMHKTVELKFRIIFSEYPMLNYMLHRTVSFVPSSIFGEKAPSTKIVVFENPKDTVIGPPDHSYKCLMDEKLLYNRANAISSSLMYSSEGRSEDITYTVLVDVKGVQVQVSDVHKEQFGLPEECMP</sequence>
<feature type="chain" id="PRO_5043797514" evidence="1">
    <location>
        <begin position="28"/>
        <end position="209"/>
    </location>
</feature>